<dbReference type="InterPro" id="IPR038883">
    <property type="entry name" value="AN11006-like"/>
</dbReference>
<name>K2T114_MACPH</name>
<proteinExistence type="predicted"/>
<dbReference type="EMBL" id="AHHD01000006">
    <property type="protein sequence ID" value="EKG22610.1"/>
    <property type="molecule type" value="Genomic_DNA"/>
</dbReference>
<dbReference type="PANTHER" id="PTHR42085">
    <property type="entry name" value="F-BOX DOMAIN-CONTAINING PROTEIN"/>
    <property type="match status" value="1"/>
</dbReference>
<feature type="region of interest" description="Disordered" evidence="1">
    <location>
        <begin position="1"/>
        <end position="24"/>
    </location>
</feature>
<dbReference type="OrthoDB" id="5397846at2759"/>
<dbReference type="HOGENOM" id="CLU_1332133_0_0_1"/>
<accession>K2T114</accession>
<dbReference type="PANTHER" id="PTHR42085:SF1">
    <property type="entry name" value="F-BOX DOMAIN-CONTAINING PROTEIN"/>
    <property type="match status" value="1"/>
</dbReference>
<reference evidence="2 3" key="1">
    <citation type="journal article" date="2012" name="BMC Genomics">
        <title>Tools to kill: Genome of one of the most destructive plant pathogenic fungi Macrophomina phaseolina.</title>
        <authorList>
            <person name="Islam M.S."/>
            <person name="Haque M.S."/>
            <person name="Islam M.M."/>
            <person name="Emdad E.M."/>
            <person name="Halim A."/>
            <person name="Hossen Q.M.M."/>
            <person name="Hossain M.Z."/>
            <person name="Ahmed B."/>
            <person name="Rahim S."/>
            <person name="Rahman M.S."/>
            <person name="Alam M.M."/>
            <person name="Hou S."/>
            <person name="Wan X."/>
            <person name="Saito J.A."/>
            <person name="Alam M."/>
        </authorList>
    </citation>
    <scope>NUCLEOTIDE SEQUENCE [LARGE SCALE GENOMIC DNA]</scope>
    <source>
        <strain evidence="2 3">MS6</strain>
    </source>
</reference>
<evidence type="ECO:0000256" key="1">
    <source>
        <dbReference type="SAM" id="MobiDB-lite"/>
    </source>
</evidence>
<evidence type="ECO:0000313" key="3">
    <source>
        <dbReference type="Proteomes" id="UP000007129"/>
    </source>
</evidence>
<evidence type="ECO:0000313" key="2">
    <source>
        <dbReference type="EMBL" id="EKG22610.1"/>
    </source>
</evidence>
<protein>
    <submittedName>
        <fullName evidence="2">Uncharacterized protein</fullName>
    </submittedName>
</protein>
<dbReference type="Proteomes" id="UP000007129">
    <property type="component" value="Unassembled WGS sequence"/>
</dbReference>
<dbReference type="VEuPathDB" id="FungiDB:MPH_00078"/>
<gene>
    <name evidence="2" type="ORF">MPH_00078</name>
</gene>
<dbReference type="InParanoid" id="K2T114"/>
<sequence>MTAPAGNLRPDKAEEHTTEGPVNTKARCSGRAVACGPFRWAALPRELRNAIYSMFFSTEKSISLKVFWDTCVRRYRLLWKPLPLDRFSAPAERHEIEQRKLFTELLLVSKATYAEAGAVLYMNAFGFNSAAALCTFLGRLPEQARGWVRHLKLDACEAIPWLKAVGSANGDLTAAADLIEMDFVDSDGRQLWGKQDFRIELKKLLR</sequence>
<dbReference type="AlphaFoldDB" id="K2T114"/>
<organism evidence="2 3">
    <name type="scientific">Macrophomina phaseolina (strain MS6)</name>
    <name type="common">Charcoal rot fungus</name>
    <dbReference type="NCBI Taxonomy" id="1126212"/>
    <lineage>
        <taxon>Eukaryota</taxon>
        <taxon>Fungi</taxon>
        <taxon>Dikarya</taxon>
        <taxon>Ascomycota</taxon>
        <taxon>Pezizomycotina</taxon>
        <taxon>Dothideomycetes</taxon>
        <taxon>Dothideomycetes incertae sedis</taxon>
        <taxon>Botryosphaeriales</taxon>
        <taxon>Botryosphaeriaceae</taxon>
        <taxon>Macrophomina</taxon>
    </lineage>
</organism>
<comment type="caution">
    <text evidence="2">The sequence shown here is derived from an EMBL/GenBank/DDBJ whole genome shotgun (WGS) entry which is preliminary data.</text>
</comment>
<feature type="compositionally biased region" description="Basic and acidic residues" evidence="1">
    <location>
        <begin position="9"/>
        <end position="18"/>
    </location>
</feature>